<keyword evidence="4" id="KW-1185">Reference proteome</keyword>
<reference evidence="3 4" key="1">
    <citation type="journal article" date="2009" name="Stand. Genomic Sci.">
        <title>Complete genome sequence of Thermanaerovibrio acidaminovorans type strain (Su883).</title>
        <authorList>
            <person name="Chovatia M."/>
            <person name="Sikorski J."/>
            <person name="Schroder M."/>
            <person name="Lapidus A."/>
            <person name="Nolan M."/>
            <person name="Tice H."/>
            <person name="Glavina Del Rio T."/>
            <person name="Copeland A."/>
            <person name="Cheng J.F."/>
            <person name="Lucas S."/>
            <person name="Chen F."/>
            <person name="Bruce D."/>
            <person name="Goodwin L."/>
            <person name="Pitluck S."/>
            <person name="Ivanova N."/>
            <person name="Mavromatis K."/>
            <person name="Ovchinnikova G."/>
            <person name="Pati A."/>
            <person name="Chen A."/>
            <person name="Palaniappan K."/>
            <person name="Land M."/>
            <person name="Hauser L."/>
            <person name="Chang Y.J."/>
            <person name="Jeffries C.D."/>
            <person name="Chain P."/>
            <person name="Saunders E."/>
            <person name="Detter J.C."/>
            <person name="Brettin T."/>
            <person name="Rohde M."/>
            <person name="Goker M."/>
            <person name="Spring S."/>
            <person name="Bristow J."/>
            <person name="Markowitz V."/>
            <person name="Hugenholtz P."/>
            <person name="Kyrpides N.C."/>
            <person name="Klenk H.P."/>
            <person name="Eisen J.A."/>
        </authorList>
    </citation>
    <scope>NUCLEOTIDE SEQUENCE [LARGE SCALE GENOMIC DNA]</scope>
    <source>
        <strain evidence="4">ATCC 49978 / DSM 6589 / Su883</strain>
    </source>
</reference>
<dbReference type="SUPFAM" id="SSF46785">
    <property type="entry name" value="Winged helix' DNA-binding domain"/>
    <property type="match status" value="1"/>
</dbReference>
<keyword evidence="3" id="KW-0808">Transferase</keyword>
<dbReference type="Pfam" id="PF09182">
    <property type="entry name" value="PuR_N"/>
    <property type="match status" value="1"/>
</dbReference>
<organism evidence="3 4">
    <name type="scientific">Thermanaerovibrio acidaminovorans (strain ATCC 49978 / DSM 6589 / Su883)</name>
    <name type="common">Selenomonas acidaminovorans</name>
    <dbReference type="NCBI Taxonomy" id="525903"/>
    <lineage>
        <taxon>Bacteria</taxon>
        <taxon>Thermotogati</taxon>
        <taxon>Synergistota</taxon>
        <taxon>Synergistia</taxon>
        <taxon>Synergistales</taxon>
        <taxon>Synergistaceae</taxon>
        <taxon>Thermanaerovibrio</taxon>
    </lineage>
</organism>
<dbReference type="Gene3D" id="3.40.50.2020">
    <property type="match status" value="1"/>
</dbReference>
<dbReference type="GO" id="GO:0016757">
    <property type="term" value="F:glycosyltransferase activity"/>
    <property type="evidence" value="ECO:0007669"/>
    <property type="project" value="UniProtKB-KW"/>
</dbReference>
<dbReference type="OrthoDB" id="4213751at2"/>
<dbReference type="Pfam" id="PF00156">
    <property type="entry name" value="Pribosyltran"/>
    <property type="match status" value="1"/>
</dbReference>
<dbReference type="InterPro" id="IPR036390">
    <property type="entry name" value="WH_DNA-bd_sf"/>
</dbReference>
<dbReference type="KEGG" id="tai:Taci_0772"/>
<dbReference type="GO" id="GO:0006355">
    <property type="term" value="P:regulation of DNA-templated transcription"/>
    <property type="evidence" value="ECO:0007669"/>
    <property type="project" value="InterPro"/>
</dbReference>
<sequence>MKGQRTERLVRIASRFMLGPSRHLSLTDLAQDFEVSKTVISDDMEIIDKAFSDEMLGGIEVDRGRSGGAYFVPRVGEELRRRWLEQIAQVLSSPERSLPGGFVYYTDLIFDPRVASMLGLIMASRFSSLRPDTIMTSEVKGIPIAMFAAHALGVPLSICRFRNRPSDGPAVAVHFPTGAGDVRTMYMGTRQMGSSKRVLVVDDFMRGGSTVSGMLQMAKEFGSQVVGVGIFIAAQDPPRKSIPEYNALLTISGIGDSLKIRVND</sequence>
<dbReference type="PATRIC" id="fig|525903.6.peg.773"/>
<evidence type="ECO:0000313" key="4">
    <source>
        <dbReference type="Proteomes" id="UP000002030"/>
    </source>
</evidence>
<dbReference type="InterPro" id="IPR036388">
    <property type="entry name" value="WH-like_DNA-bd_sf"/>
</dbReference>
<dbReference type="InterPro" id="IPR029057">
    <property type="entry name" value="PRTase-like"/>
</dbReference>
<evidence type="ECO:0000259" key="2">
    <source>
        <dbReference type="Pfam" id="PF09182"/>
    </source>
</evidence>
<evidence type="ECO:0000313" key="3">
    <source>
        <dbReference type="EMBL" id="ACZ19005.1"/>
    </source>
</evidence>
<dbReference type="InterPro" id="IPR050118">
    <property type="entry name" value="Pur/Pyrimidine_PRTase"/>
</dbReference>
<evidence type="ECO:0000259" key="1">
    <source>
        <dbReference type="Pfam" id="PF00156"/>
    </source>
</evidence>
<dbReference type="AlphaFoldDB" id="D1B9Q2"/>
<proteinExistence type="predicted"/>
<protein>
    <submittedName>
        <fullName evidence="3">Phosphoribosyltransferase</fullName>
    </submittedName>
</protein>
<keyword evidence="3" id="KW-0328">Glycosyltransferase</keyword>
<feature type="domain" description="Phosphoribosyltransferase" evidence="1">
    <location>
        <begin position="129"/>
        <end position="236"/>
    </location>
</feature>
<dbReference type="Proteomes" id="UP000002030">
    <property type="component" value="Chromosome"/>
</dbReference>
<dbReference type="CDD" id="cd06223">
    <property type="entry name" value="PRTases_typeI"/>
    <property type="match status" value="1"/>
</dbReference>
<dbReference type="GO" id="GO:0003677">
    <property type="term" value="F:DNA binding"/>
    <property type="evidence" value="ECO:0007669"/>
    <property type="project" value="InterPro"/>
</dbReference>
<dbReference type="Gene3D" id="1.10.10.10">
    <property type="entry name" value="Winged helix-like DNA-binding domain superfamily/Winged helix DNA-binding domain"/>
    <property type="match status" value="1"/>
</dbReference>
<name>D1B9Q2_THEAS</name>
<dbReference type="HOGENOM" id="CLU_088227_0_0_0"/>
<dbReference type="PANTHER" id="PTHR43864:SF2">
    <property type="entry name" value="PUR OPERON REPRESSOR"/>
    <property type="match status" value="1"/>
</dbReference>
<dbReference type="InterPro" id="IPR000836">
    <property type="entry name" value="PRTase_dom"/>
</dbReference>
<dbReference type="eggNOG" id="COG0503">
    <property type="taxonomic scope" value="Bacteria"/>
</dbReference>
<dbReference type="SUPFAM" id="SSF53271">
    <property type="entry name" value="PRTase-like"/>
    <property type="match status" value="1"/>
</dbReference>
<dbReference type="EMBL" id="CP001818">
    <property type="protein sequence ID" value="ACZ19005.1"/>
    <property type="molecule type" value="Genomic_DNA"/>
</dbReference>
<dbReference type="InterPro" id="IPR015265">
    <property type="entry name" value="PuR_N"/>
</dbReference>
<gene>
    <name evidence="3" type="ordered locus">Taci_0772</name>
</gene>
<accession>D1B9Q2</accession>
<dbReference type="STRING" id="525903.Taci_0772"/>
<dbReference type="EnsemblBacteria" id="ACZ19005">
    <property type="protein sequence ID" value="ACZ19005"/>
    <property type="gene ID" value="Taci_0772"/>
</dbReference>
<dbReference type="PANTHER" id="PTHR43864">
    <property type="entry name" value="HYPOXANTHINE/GUANINE PHOSPHORIBOSYLTRANSFERASE"/>
    <property type="match status" value="1"/>
</dbReference>
<feature type="domain" description="Bacterial purine repressor N-terminal" evidence="2">
    <location>
        <begin position="4"/>
        <end position="73"/>
    </location>
</feature>
<dbReference type="RefSeq" id="WP_012869520.1">
    <property type="nucleotide sequence ID" value="NC_013522.1"/>
</dbReference>